<gene>
    <name evidence="1" type="ORF">KIS1582_4843</name>
</gene>
<sequence length="81" mass="8822">MPQSDPNSVPLGVKLTDHVIGNELSLKIISFIMRAAGAASESIRTDAGILFIQFQAEKLAYVTELNHLMRKCGWIKVPPGS</sequence>
<reference evidence="1 2" key="1">
    <citation type="journal article" date="2020" name="G3 (Bethesda)">
        <title>Whole Genome Sequencing and Comparative Genomics of Two Nematicidal Bacillus Strains Reveals a Wide Range of Possible Virulence Factors.</title>
        <authorList>
            <person name="Susic N."/>
            <person name="Janezic S."/>
            <person name="Rupnik M."/>
            <person name="Geric Stare B."/>
        </authorList>
    </citation>
    <scope>NUCLEOTIDE SEQUENCE [LARGE SCALE GENOMIC DNA]</scope>
    <source>
        <strain evidence="1 2">I-1582</strain>
    </source>
</reference>
<name>A0A800MS81_CYTFI</name>
<dbReference type="RefSeq" id="WP_061793697.1">
    <property type="nucleotide sequence ID" value="NZ_JARMFD010000023.1"/>
</dbReference>
<dbReference type="Proteomes" id="UP000465778">
    <property type="component" value="Unassembled WGS sequence"/>
</dbReference>
<proteinExistence type="predicted"/>
<dbReference type="OrthoDB" id="1934429at2"/>
<comment type="caution">
    <text evidence="1">The sequence shown here is derived from an EMBL/GenBank/DDBJ whole genome shotgun (WGS) entry which is preliminary data.</text>
</comment>
<evidence type="ECO:0000313" key="1">
    <source>
        <dbReference type="EMBL" id="KAF0821442.1"/>
    </source>
</evidence>
<protein>
    <submittedName>
        <fullName evidence="1">Uncharacterized protein</fullName>
    </submittedName>
</protein>
<organism evidence="1 2">
    <name type="scientific">Cytobacillus firmus</name>
    <name type="common">Bacillus firmus</name>
    <dbReference type="NCBI Taxonomy" id="1399"/>
    <lineage>
        <taxon>Bacteria</taxon>
        <taxon>Bacillati</taxon>
        <taxon>Bacillota</taxon>
        <taxon>Bacilli</taxon>
        <taxon>Bacillales</taxon>
        <taxon>Bacillaceae</taxon>
        <taxon>Cytobacillus</taxon>
    </lineage>
</organism>
<dbReference type="GeneID" id="67524470"/>
<accession>A0A800MS81</accession>
<dbReference type="InterPro" id="IPR012347">
    <property type="entry name" value="Ferritin-like"/>
</dbReference>
<dbReference type="Gene3D" id="1.20.1260.10">
    <property type="match status" value="1"/>
</dbReference>
<dbReference type="EMBL" id="VDEM01000107">
    <property type="protein sequence ID" value="KAF0821442.1"/>
    <property type="molecule type" value="Genomic_DNA"/>
</dbReference>
<dbReference type="AlphaFoldDB" id="A0A800MS81"/>
<evidence type="ECO:0000313" key="2">
    <source>
        <dbReference type="Proteomes" id="UP000465778"/>
    </source>
</evidence>